<dbReference type="EMBL" id="JAVRHQ010000004">
    <property type="protein sequence ID" value="MDT0642232.1"/>
    <property type="molecule type" value="Genomic_DNA"/>
</dbReference>
<gene>
    <name evidence="2" type="ORF">RM553_05235</name>
</gene>
<evidence type="ECO:0000256" key="1">
    <source>
        <dbReference type="SAM" id="SignalP"/>
    </source>
</evidence>
<evidence type="ECO:0000313" key="2">
    <source>
        <dbReference type="EMBL" id="MDT0642232.1"/>
    </source>
</evidence>
<dbReference type="Proteomes" id="UP001262889">
    <property type="component" value="Unassembled WGS sequence"/>
</dbReference>
<dbReference type="Gene3D" id="3.60.21.10">
    <property type="match status" value="1"/>
</dbReference>
<dbReference type="SUPFAM" id="SSF56300">
    <property type="entry name" value="Metallo-dependent phosphatases"/>
    <property type="match status" value="1"/>
</dbReference>
<organism evidence="2 3">
    <name type="scientific">Autumnicola tepida</name>
    <dbReference type="NCBI Taxonomy" id="3075595"/>
    <lineage>
        <taxon>Bacteria</taxon>
        <taxon>Pseudomonadati</taxon>
        <taxon>Bacteroidota</taxon>
        <taxon>Flavobacteriia</taxon>
        <taxon>Flavobacteriales</taxon>
        <taxon>Flavobacteriaceae</taxon>
        <taxon>Autumnicola</taxon>
    </lineage>
</organism>
<protein>
    <submittedName>
        <fullName evidence="2">Metallophosphatase</fullName>
    </submittedName>
</protein>
<dbReference type="RefSeq" id="WP_311533906.1">
    <property type="nucleotide sequence ID" value="NZ_JAVRHQ010000004.1"/>
</dbReference>
<comment type="caution">
    <text evidence="2">The sequence shown here is derived from an EMBL/GenBank/DDBJ whole genome shotgun (WGS) entry which is preliminary data.</text>
</comment>
<reference evidence="2 3" key="1">
    <citation type="submission" date="2023-09" db="EMBL/GenBank/DDBJ databases">
        <authorList>
            <person name="Rey-Velasco X."/>
        </authorList>
    </citation>
    <scope>NUCLEOTIDE SEQUENCE [LARGE SCALE GENOMIC DNA]</scope>
    <source>
        <strain evidence="2 3">F363</strain>
    </source>
</reference>
<proteinExistence type="predicted"/>
<keyword evidence="1" id="KW-0732">Signal</keyword>
<feature type="chain" id="PRO_5046235980" evidence="1">
    <location>
        <begin position="27"/>
        <end position="1197"/>
    </location>
</feature>
<feature type="signal peptide" evidence="1">
    <location>
        <begin position="1"/>
        <end position="26"/>
    </location>
</feature>
<keyword evidence="3" id="KW-1185">Reference proteome</keyword>
<accession>A0ABU3C7B3</accession>
<name>A0ABU3C7B3_9FLAO</name>
<evidence type="ECO:0000313" key="3">
    <source>
        <dbReference type="Proteomes" id="UP001262889"/>
    </source>
</evidence>
<sequence>MLNAVNGLKSCSFFLALFLIFNSAQAQEDTATAQKEISHVLYFTANTGLKNSKSQLIFKQIVDASRHDENASLVVLGNITEKGYPSDKEERETVKKTLKEELLKPLQNFNGNVIFNPGTNEWRKGGGQENLDDMESFLQDNADVEFWPNDGCPIESETLSDEVELMMVDSQWFLEDWDDHPYINNKCEIKTREEFFLEFRDNLKDEQNKTIILAMHHPVITNTRHGFIDRTGGFSNESFYSLAMQELRGRAETLASLYNDVIFVSGSDRNLQFLQDDGIPQVISGAAAKTEPAKVHDEESFASEENGYAKITVFKDRSSVVRFYAARPEGPELLATRTLKRERPRLEDMKYQPRENFEENFTSSIYKPEETKRTGFYKWLWGDHYRDVYSSPLNAPVLFLDDLPGNPKPIAVGGGHQSRSIRLIDEDEHEYTLREMRKSAVQFLQHMVKTHYVEEIADSTVAESIIQDFYTTAHPYAPFAVQELSEDLGLFHSNPKIYYVPKQEELGIYNEDYGDKLYMLEEHVGDENKDFETFGAPDDIISTSDLLLELQDTKDSYVDEDTYLRARIFDMLIGDWDRHEDQWRWAQFEQEDGKLMYKPIARDRDQAFPRYDGPITRIIQMGIPEMRSMQTFTGDVIKDPKWFNEAAYHIDKAIIQNADWQEWKEQVNYIQQTLTDEKIDDAFASLPKDVQDESIREIKENLKKRREKLLQITRDYYNYFQEFQVITGTEEDDEFLITRKDNGVTEVKIKSEGEIVFENSYNRDETEEIWIYGMDGEDRFRIEGKGNHLIKLKILGGEENDTYDFQNTRKAKLYDYKTRENTILTPSANKMLVDSYDINTYDPAKRRVTKNILFPTVDFDTNAGLKLGLANTFTKYGLLRNPFTEQHKISAFYYFATKGFDVSYSGEFAHLFYNWNLGIDARYTSPNYTLNFFGFGNESFYDDDAVDRDYNRVRIQQWSFAPSLIWRNETGASFYVQPRIESMEVKADNNEFVNQFFDQENDLFDTQYYASGEIGFNYKNKPSELAYPRRGMEANIVTGYRQNIDEHDNAFGYLQPSVSIDYPLHESGIVVLATKIGGEMIFGDEYEFYDGATIGGKRTLRGYRNQRFNGKYSFYQTTDLRTGIARLETHYIPVNLGVSLGFDYGRVWSENSDSSRWHNSYGGSVFVNAFYAITGGIGYYVSDENTSRIIFNLGFQF</sequence>
<dbReference type="InterPro" id="IPR029052">
    <property type="entry name" value="Metallo-depent_PP-like"/>
</dbReference>